<dbReference type="GO" id="GO:0008234">
    <property type="term" value="F:cysteine-type peptidase activity"/>
    <property type="evidence" value="ECO:0007669"/>
    <property type="project" value="UniProtKB-KW"/>
</dbReference>
<feature type="domain" description="Cathepsin propeptide inhibitor" evidence="6">
    <location>
        <begin position="47"/>
        <end position="94"/>
    </location>
</feature>
<evidence type="ECO:0000313" key="7">
    <source>
        <dbReference type="EMBL" id="CAD7610314.1"/>
    </source>
</evidence>
<gene>
    <name evidence="7" type="ORF">TGEB3V08_LOCUS10702</name>
</gene>
<sequence>MLLTLVNSLVQWLTEHFLCWRNFTEQRERERERELKLSEAKYGSDLHNKTYHPMLELRKRRVWEDNLHRINKHNAEATIGHHSYTLRANHLADMVRNTAYISYILRANHLADMVRNTAYISYILRANHLADMVRNTAYISYILRANHLADMVRNTAYISYLLRANHLADMVRNTAYISYTLRANHLADMMRNTAYISYTLRANHLADMTARQYVRQMVKLTKSRRRRIGDNLVGGINFQQLDIPEELDWRKKGFVTRSLNQLDCGSCYAFSIVTAIEGQLFKQSGQYTELSPQQIVDCSTVMGNYGCSGGSLRNTLRYLERSGGLMTASEYPYTAKQSRCRFRVNETVVHITSWAVLPARDEKALQVAIATMGPVAASINASPHTFQLYHTGIYDDPSCSSDSVNHAVVVVGYTKDVWILKNWWSDKWGEDGYMRLARHKNQCGITNYAAYSIL</sequence>
<dbReference type="SUPFAM" id="SSF54001">
    <property type="entry name" value="Cysteine proteinases"/>
    <property type="match status" value="1"/>
</dbReference>
<dbReference type="InterPro" id="IPR013128">
    <property type="entry name" value="Peptidase_C1A"/>
</dbReference>
<dbReference type="AlphaFoldDB" id="A0A7R9K944"/>
<dbReference type="EMBL" id="OE846701">
    <property type="protein sequence ID" value="CAD7610314.1"/>
    <property type="molecule type" value="Genomic_DNA"/>
</dbReference>
<dbReference type="InterPro" id="IPR000668">
    <property type="entry name" value="Peptidase_C1A_C"/>
</dbReference>
<dbReference type="Pfam" id="PF00112">
    <property type="entry name" value="Peptidase_C1"/>
    <property type="match status" value="1"/>
</dbReference>
<feature type="domain" description="Peptidase C1A papain C-terminal" evidence="5">
    <location>
        <begin position="243"/>
        <end position="453"/>
    </location>
</feature>
<dbReference type="SMART" id="SM00645">
    <property type="entry name" value="Pept_C1"/>
    <property type="match status" value="1"/>
</dbReference>
<dbReference type="InterPro" id="IPR038765">
    <property type="entry name" value="Papain-like_cys_pep_sf"/>
</dbReference>
<evidence type="ECO:0000256" key="4">
    <source>
        <dbReference type="ARBA" id="ARBA00022807"/>
    </source>
</evidence>
<dbReference type="FunFam" id="3.90.70.10:FF:000006">
    <property type="entry name" value="Cathepsin S"/>
    <property type="match status" value="1"/>
</dbReference>
<dbReference type="Gene3D" id="3.90.70.10">
    <property type="entry name" value="Cysteine proteinases"/>
    <property type="match status" value="1"/>
</dbReference>
<dbReference type="PANTHER" id="PTHR12411">
    <property type="entry name" value="CYSTEINE PROTEASE FAMILY C1-RELATED"/>
    <property type="match status" value="1"/>
</dbReference>
<dbReference type="Pfam" id="PF08246">
    <property type="entry name" value="Inhibitor_I29"/>
    <property type="match status" value="1"/>
</dbReference>
<accession>A0A7R9K944</accession>
<protein>
    <submittedName>
        <fullName evidence="7">Uncharacterized protein</fullName>
    </submittedName>
</protein>
<dbReference type="SMART" id="SM00848">
    <property type="entry name" value="Inhibitor_I29"/>
    <property type="match status" value="1"/>
</dbReference>
<keyword evidence="4" id="KW-0788">Thiol protease</keyword>
<dbReference type="GO" id="GO:0006508">
    <property type="term" value="P:proteolysis"/>
    <property type="evidence" value="ECO:0007669"/>
    <property type="project" value="UniProtKB-KW"/>
</dbReference>
<evidence type="ECO:0000259" key="6">
    <source>
        <dbReference type="SMART" id="SM00848"/>
    </source>
</evidence>
<evidence type="ECO:0000256" key="1">
    <source>
        <dbReference type="ARBA" id="ARBA00008455"/>
    </source>
</evidence>
<evidence type="ECO:0000256" key="2">
    <source>
        <dbReference type="ARBA" id="ARBA00022670"/>
    </source>
</evidence>
<dbReference type="InterPro" id="IPR039417">
    <property type="entry name" value="Peptidase_C1A_papain-like"/>
</dbReference>
<organism evidence="7">
    <name type="scientific">Timema genevievae</name>
    <name type="common">Walking stick</name>
    <dbReference type="NCBI Taxonomy" id="629358"/>
    <lineage>
        <taxon>Eukaryota</taxon>
        <taxon>Metazoa</taxon>
        <taxon>Ecdysozoa</taxon>
        <taxon>Arthropoda</taxon>
        <taxon>Hexapoda</taxon>
        <taxon>Insecta</taxon>
        <taxon>Pterygota</taxon>
        <taxon>Neoptera</taxon>
        <taxon>Polyneoptera</taxon>
        <taxon>Phasmatodea</taxon>
        <taxon>Timematodea</taxon>
        <taxon>Timematoidea</taxon>
        <taxon>Timematidae</taxon>
        <taxon>Timema</taxon>
    </lineage>
</organism>
<evidence type="ECO:0000256" key="3">
    <source>
        <dbReference type="ARBA" id="ARBA00022801"/>
    </source>
</evidence>
<dbReference type="CDD" id="cd02248">
    <property type="entry name" value="Peptidase_C1A"/>
    <property type="match status" value="1"/>
</dbReference>
<proteinExistence type="inferred from homology"/>
<dbReference type="Gene3D" id="1.10.287.2250">
    <property type="match status" value="1"/>
</dbReference>
<reference evidence="7" key="1">
    <citation type="submission" date="2020-11" db="EMBL/GenBank/DDBJ databases">
        <authorList>
            <person name="Tran Van P."/>
        </authorList>
    </citation>
    <scope>NUCLEOTIDE SEQUENCE</scope>
</reference>
<keyword evidence="3" id="KW-0378">Hydrolase</keyword>
<evidence type="ECO:0000259" key="5">
    <source>
        <dbReference type="SMART" id="SM00645"/>
    </source>
</evidence>
<comment type="similarity">
    <text evidence="1">Belongs to the peptidase C1 family.</text>
</comment>
<keyword evidence="2" id="KW-0645">Protease</keyword>
<dbReference type="InterPro" id="IPR013201">
    <property type="entry name" value="Prot_inhib_I29"/>
</dbReference>
<name>A0A7R9K944_TIMGE</name>